<feature type="non-terminal residue" evidence="1">
    <location>
        <position position="1"/>
    </location>
</feature>
<evidence type="ECO:0008006" key="2">
    <source>
        <dbReference type="Google" id="ProtNLM"/>
    </source>
</evidence>
<feature type="non-terminal residue" evidence="1">
    <location>
        <position position="443"/>
    </location>
</feature>
<accession>X0SY69</accession>
<dbReference type="AlphaFoldDB" id="X0SY69"/>
<evidence type="ECO:0000313" key="1">
    <source>
        <dbReference type="EMBL" id="GAF68760.1"/>
    </source>
</evidence>
<comment type="caution">
    <text evidence="1">The sequence shown here is derived from an EMBL/GenBank/DDBJ whole genome shotgun (WGS) entry which is preliminary data.</text>
</comment>
<gene>
    <name evidence="1" type="ORF">S01H1_10030</name>
</gene>
<protein>
    <recommendedName>
        <fullName evidence="2">Glycosyltransferase subfamily 4-like N-terminal domain-containing protein</fullName>
    </recommendedName>
</protein>
<name>X0SY69_9ZZZZ</name>
<proteinExistence type="predicted"/>
<dbReference type="SUPFAM" id="SSF53756">
    <property type="entry name" value="UDP-Glycosyltransferase/glycogen phosphorylase"/>
    <property type="match status" value="1"/>
</dbReference>
<sequence length="443" mass="50467">FRKIEKYYNAGIIYGRRTFVDKQTGIKSSPEVVLVDVKRIDKGVLNEFKRRLFEEFGIQSHLHEHLWEYEQYVRLAPVAIAVLKAIGAAKDSTVVISHEFMGMPTALAAVLESCCNFRTIFYAHEVATMRRIVEEHHGHDTMFYNVIKQAHNDGLFVNEVFGDQSSYFKHALVEASIYCDHISAVGDYVVDELRFLSPEFESAKIDIVYNGIPAYQITVGEKLASKEKLQRYCENLLGYKPDFVFTHVTRLVQSKGMWRDLRVLEHVEKEFRTQGKTAVLLVLSTEVSRRRSSDIYNMESAYKWPVAHREGWPDLSGGEADYYTAVQEFNARSRNIKIIFVNQFGFAPKRCGKRMPEDMEFMDIRKGSDVEFGQSIYEPFGIAQLEPLTFGGICVFSSVCGCSGFLRDTTGTEDVKNVIIADYTNLAPVLSCESKNGGYVEVE</sequence>
<organism evidence="1">
    <name type="scientific">marine sediment metagenome</name>
    <dbReference type="NCBI Taxonomy" id="412755"/>
    <lineage>
        <taxon>unclassified sequences</taxon>
        <taxon>metagenomes</taxon>
        <taxon>ecological metagenomes</taxon>
    </lineage>
</organism>
<dbReference type="EMBL" id="BARS01005124">
    <property type="protein sequence ID" value="GAF68760.1"/>
    <property type="molecule type" value="Genomic_DNA"/>
</dbReference>
<dbReference type="Gene3D" id="3.40.50.2000">
    <property type="entry name" value="Glycogen Phosphorylase B"/>
    <property type="match status" value="2"/>
</dbReference>
<reference evidence="1" key="1">
    <citation type="journal article" date="2014" name="Front. Microbiol.">
        <title>High frequency of phylogenetically diverse reductive dehalogenase-homologous genes in deep subseafloor sedimentary metagenomes.</title>
        <authorList>
            <person name="Kawai M."/>
            <person name="Futagami T."/>
            <person name="Toyoda A."/>
            <person name="Takaki Y."/>
            <person name="Nishi S."/>
            <person name="Hori S."/>
            <person name="Arai W."/>
            <person name="Tsubouchi T."/>
            <person name="Morono Y."/>
            <person name="Uchiyama I."/>
            <person name="Ito T."/>
            <person name="Fujiyama A."/>
            <person name="Inagaki F."/>
            <person name="Takami H."/>
        </authorList>
    </citation>
    <scope>NUCLEOTIDE SEQUENCE</scope>
    <source>
        <strain evidence="1">Expedition CK06-06</strain>
    </source>
</reference>